<reference evidence="6 7" key="1">
    <citation type="journal article" date="2016" name="Front. Microbiol.">
        <title>Fuerstia marisgermanicae gen. nov., sp. nov., an Unusual Member of the Phylum Planctomycetes from the German Wadden Sea.</title>
        <authorList>
            <person name="Kohn T."/>
            <person name="Heuer A."/>
            <person name="Jogler M."/>
            <person name="Vollmers J."/>
            <person name="Boedeker C."/>
            <person name="Bunk B."/>
            <person name="Rast P."/>
            <person name="Borchert D."/>
            <person name="Glockner I."/>
            <person name="Freese H.M."/>
            <person name="Klenk H.P."/>
            <person name="Overmann J."/>
            <person name="Kaster A.K."/>
            <person name="Rohde M."/>
            <person name="Wiegand S."/>
            <person name="Jogler C."/>
        </authorList>
    </citation>
    <scope>NUCLEOTIDE SEQUENCE [LARGE SCALE GENOMIC DNA]</scope>
    <source>
        <strain evidence="6 7">NH11</strain>
    </source>
</reference>
<gene>
    <name evidence="6" type="ORF">Fuma_02464</name>
</gene>
<evidence type="ECO:0000256" key="4">
    <source>
        <dbReference type="ARBA" id="ARBA00023136"/>
    </source>
</evidence>
<keyword evidence="7" id="KW-1185">Reference proteome</keyword>
<dbReference type="InterPro" id="IPR009760">
    <property type="entry name" value="DUF1328"/>
</dbReference>
<name>A0A1P8WFK6_9PLAN</name>
<dbReference type="GO" id="GO:0005886">
    <property type="term" value="C:plasma membrane"/>
    <property type="evidence" value="ECO:0007669"/>
    <property type="project" value="InterPro"/>
</dbReference>
<organism evidence="6 7">
    <name type="scientific">Fuerstiella marisgermanici</name>
    <dbReference type="NCBI Taxonomy" id="1891926"/>
    <lineage>
        <taxon>Bacteria</taxon>
        <taxon>Pseudomonadati</taxon>
        <taxon>Planctomycetota</taxon>
        <taxon>Planctomycetia</taxon>
        <taxon>Planctomycetales</taxon>
        <taxon>Planctomycetaceae</taxon>
        <taxon>Fuerstiella</taxon>
    </lineage>
</organism>
<evidence type="ECO:0000313" key="6">
    <source>
        <dbReference type="EMBL" id="APZ92852.1"/>
    </source>
</evidence>
<dbReference type="EMBL" id="CP017641">
    <property type="protein sequence ID" value="APZ92852.1"/>
    <property type="molecule type" value="Genomic_DNA"/>
</dbReference>
<protein>
    <submittedName>
        <fullName evidence="6">Small integral membrane protein</fullName>
    </submittedName>
</protein>
<evidence type="ECO:0000256" key="3">
    <source>
        <dbReference type="ARBA" id="ARBA00022989"/>
    </source>
</evidence>
<feature type="transmembrane region" description="Helical" evidence="5">
    <location>
        <begin position="29"/>
        <end position="49"/>
    </location>
</feature>
<dbReference type="HAMAP" id="MF_01361">
    <property type="entry name" value="UPF0391"/>
    <property type="match status" value="1"/>
</dbReference>
<dbReference type="RefSeq" id="WP_077024416.1">
    <property type="nucleotide sequence ID" value="NZ_CP017641.1"/>
</dbReference>
<dbReference type="NCBIfam" id="NF010229">
    <property type="entry name" value="PRK13682.1-4"/>
    <property type="match status" value="1"/>
</dbReference>
<dbReference type="AlphaFoldDB" id="A0A1P8WFK6"/>
<evidence type="ECO:0000256" key="5">
    <source>
        <dbReference type="SAM" id="Phobius"/>
    </source>
</evidence>
<evidence type="ECO:0000256" key="1">
    <source>
        <dbReference type="ARBA" id="ARBA00022475"/>
    </source>
</evidence>
<dbReference type="Proteomes" id="UP000187735">
    <property type="component" value="Chromosome"/>
</dbReference>
<dbReference type="PIRSF" id="PIRSF036466">
    <property type="entry name" value="UCP036466"/>
    <property type="match status" value="1"/>
</dbReference>
<keyword evidence="2 5" id="KW-0812">Transmembrane</keyword>
<sequence length="54" mass="5703">MLSYALLFFVVALIAGAMGFGLVGGMAYTAAKICFFVFLVLAVISLVSGRRARV</sequence>
<accession>A0A1P8WFK6</accession>
<dbReference type="Pfam" id="PF07043">
    <property type="entry name" value="DUF1328"/>
    <property type="match status" value="1"/>
</dbReference>
<keyword evidence="3 5" id="KW-1133">Transmembrane helix</keyword>
<dbReference type="KEGG" id="fmr:Fuma_02464"/>
<dbReference type="STRING" id="1891926.Fuma_02464"/>
<evidence type="ECO:0000256" key="2">
    <source>
        <dbReference type="ARBA" id="ARBA00022692"/>
    </source>
</evidence>
<evidence type="ECO:0000313" key="7">
    <source>
        <dbReference type="Proteomes" id="UP000187735"/>
    </source>
</evidence>
<keyword evidence="4 5" id="KW-0472">Membrane</keyword>
<keyword evidence="1" id="KW-1003">Cell membrane</keyword>
<proteinExistence type="inferred from homology"/>
<dbReference type="OrthoDB" id="2665934at2"/>